<dbReference type="SMR" id="D0LLH2"/>
<dbReference type="GO" id="GO:0030288">
    <property type="term" value="C:outer membrane-bounded periplasmic space"/>
    <property type="evidence" value="ECO:0007669"/>
    <property type="project" value="InterPro"/>
</dbReference>
<dbReference type="KEGG" id="hoh:Hoch_0551"/>
<dbReference type="eggNOG" id="COG3770">
    <property type="taxonomic scope" value="Bacteria"/>
</dbReference>
<evidence type="ECO:0000256" key="2">
    <source>
        <dbReference type="ARBA" id="ARBA00022723"/>
    </source>
</evidence>
<reference evidence="10 11" key="1">
    <citation type="journal article" date="2010" name="Stand. Genomic Sci.">
        <title>Complete genome sequence of Haliangium ochraceum type strain (SMP-2).</title>
        <authorList>
            <consortium name="US DOE Joint Genome Institute (JGI-PGF)"/>
            <person name="Ivanova N."/>
            <person name="Daum C."/>
            <person name="Lang E."/>
            <person name="Abt B."/>
            <person name="Kopitz M."/>
            <person name="Saunders E."/>
            <person name="Lapidus A."/>
            <person name="Lucas S."/>
            <person name="Glavina Del Rio T."/>
            <person name="Nolan M."/>
            <person name="Tice H."/>
            <person name="Copeland A."/>
            <person name="Cheng J.F."/>
            <person name="Chen F."/>
            <person name="Bruce D."/>
            <person name="Goodwin L."/>
            <person name="Pitluck S."/>
            <person name="Mavromatis K."/>
            <person name="Pati A."/>
            <person name="Mikhailova N."/>
            <person name="Chen A."/>
            <person name="Palaniappan K."/>
            <person name="Land M."/>
            <person name="Hauser L."/>
            <person name="Chang Y.J."/>
            <person name="Jeffries C.D."/>
            <person name="Detter J.C."/>
            <person name="Brettin T."/>
            <person name="Rohde M."/>
            <person name="Goker M."/>
            <person name="Bristow J."/>
            <person name="Markowitz V."/>
            <person name="Eisen J.A."/>
            <person name="Hugenholtz P."/>
            <person name="Kyrpides N.C."/>
            <person name="Klenk H.P."/>
        </authorList>
    </citation>
    <scope>NUCLEOTIDE SEQUENCE [LARGE SCALE GENOMIC DNA]</scope>
    <source>
        <strain evidence="11">DSM 14365 / CIP 107738 / JCM 11303 / AJ 13395 / SMP-2</strain>
    </source>
</reference>
<keyword evidence="7" id="KW-0482">Metalloprotease</keyword>
<feature type="region of interest" description="Disordered" evidence="8">
    <location>
        <begin position="1"/>
        <end position="30"/>
    </location>
</feature>
<dbReference type="GO" id="GO:0046872">
    <property type="term" value="F:metal ion binding"/>
    <property type="evidence" value="ECO:0007669"/>
    <property type="project" value="UniProtKB-KW"/>
</dbReference>
<sequence length="377" mass="41596">MSTIRASSGHPPLVPSTESNAPPRRSAPAQRRTLRIGWLRATLVAACALLASSSDARAEGKGRAHVVEAGQTLWEIAQSYGCKVDELQAVNEIDGLLIQPGQRLRVPRCKQQGGSSSKGLHVLSHEVSSGDTLYEIARRYDTSLDDLRRRNDIKGNVIHPGQTLRVAVGKDGEGRPVAGQSVGSVVRGRLVNGMQLPEGRGYYRRRPHRAWGASHTIHHIRRAIASVRNRLPKVHEVAIGDISTHDGGQLADHRSHQSGRDVDIGLYYKKRPRGYPKSFIRGDQQNLDLQATWALIEALANTSKVAGGVDIMFLDYDLQGHLYKWAKKHGVSKRKLGEILQYPRGESSASGLVRHEPGHATHVHVRFKCPKSDEKCW</sequence>
<dbReference type="AlphaFoldDB" id="D0LLH2"/>
<dbReference type="GO" id="GO:0008237">
    <property type="term" value="F:metallopeptidase activity"/>
    <property type="evidence" value="ECO:0007669"/>
    <property type="project" value="UniProtKB-KW"/>
</dbReference>
<evidence type="ECO:0000313" key="10">
    <source>
        <dbReference type="EMBL" id="ACY13189.1"/>
    </source>
</evidence>
<evidence type="ECO:0000256" key="3">
    <source>
        <dbReference type="ARBA" id="ARBA00022729"/>
    </source>
</evidence>
<dbReference type="Gene3D" id="3.10.350.10">
    <property type="entry name" value="LysM domain"/>
    <property type="match status" value="2"/>
</dbReference>
<dbReference type="RefSeq" id="WP_012825816.1">
    <property type="nucleotide sequence ID" value="NC_013440.1"/>
</dbReference>
<dbReference type="PANTHER" id="PTHR33734">
    <property type="entry name" value="LYSM DOMAIN-CONTAINING GPI-ANCHORED PROTEIN 2"/>
    <property type="match status" value="1"/>
</dbReference>
<accession>D0LLH2</accession>
<evidence type="ECO:0000256" key="6">
    <source>
        <dbReference type="ARBA" id="ARBA00022833"/>
    </source>
</evidence>
<keyword evidence="3" id="KW-0732">Signal</keyword>
<evidence type="ECO:0000256" key="8">
    <source>
        <dbReference type="SAM" id="MobiDB-lite"/>
    </source>
</evidence>
<dbReference type="GO" id="GO:0004252">
    <property type="term" value="F:serine-type endopeptidase activity"/>
    <property type="evidence" value="ECO:0007669"/>
    <property type="project" value="InterPro"/>
</dbReference>
<proteinExistence type="predicted"/>
<keyword evidence="1" id="KW-0645">Protease</keyword>
<keyword evidence="2" id="KW-0479">Metal-binding</keyword>
<dbReference type="SUPFAM" id="SSF54106">
    <property type="entry name" value="LysM domain"/>
    <property type="match status" value="2"/>
</dbReference>
<evidence type="ECO:0000256" key="4">
    <source>
        <dbReference type="ARBA" id="ARBA00022764"/>
    </source>
</evidence>
<dbReference type="InterPro" id="IPR018392">
    <property type="entry name" value="LysM"/>
</dbReference>
<evidence type="ECO:0000259" key="9">
    <source>
        <dbReference type="PROSITE" id="PS51782"/>
    </source>
</evidence>
<dbReference type="Gene3D" id="3.30.1380.10">
    <property type="match status" value="1"/>
</dbReference>
<dbReference type="InterPro" id="IPR009045">
    <property type="entry name" value="Zn_M74/Hedgehog-like"/>
</dbReference>
<dbReference type="InterPro" id="IPR005073">
    <property type="entry name" value="Peptidase_M74"/>
</dbReference>
<dbReference type="eggNOG" id="COG1388">
    <property type="taxonomic scope" value="Bacteria"/>
</dbReference>
<feature type="compositionally biased region" description="Low complexity" evidence="8">
    <location>
        <begin position="21"/>
        <end position="30"/>
    </location>
</feature>
<evidence type="ECO:0000256" key="7">
    <source>
        <dbReference type="ARBA" id="ARBA00023049"/>
    </source>
</evidence>
<evidence type="ECO:0000256" key="1">
    <source>
        <dbReference type="ARBA" id="ARBA00022670"/>
    </source>
</evidence>
<dbReference type="PANTHER" id="PTHR33734:SF22">
    <property type="entry name" value="MEMBRANE-BOUND LYTIC MUREIN TRANSGLYCOSYLASE D"/>
    <property type="match status" value="1"/>
</dbReference>
<organism evidence="10 11">
    <name type="scientific">Haliangium ochraceum (strain DSM 14365 / JCM 11303 / SMP-2)</name>
    <dbReference type="NCBI Taxonomy" id="502025"/>
    <lineage>
        <taxon>Bacteria</taxon>
        <taxon>Pseudomonadati</taxon>
        <taxon>Myxococcota</taxon>
        <taxon>Polyangia</taxon>
        <taxon>Haliangiales</taxon>
        <taxon>Kofleriaceae</taxon>
        <taxon>Haliangium</taxon>
    </lineage>
</organism>
<dbReference type="SUPFAM" id="SSF55166">
    <property type="entry name" value="Hedgehog/DD-peptidase"/>
    <property type="match status" value="1"/>
</dbReference>
<protein>
    <submittedName>
        <fullName evidence="10">Peptidoglycan-binding lysin domain protein</fullName>
    </submittedName>
</protein>
<dbReference type="GO" id="GO:0006508">
    <property type="term" value="P:proteolysis"/>
    <property type="evidence" value="ECO:0007669"/>
    <property type="project" value="UniProtKB-KW"/>
</dbReference>
<dbReference type="CDD" id="cd00118">
    <property type="entry name" value="LysM"/>
    <property type="match status" value="2"/>
</dbReference>
<feature type="domain" description="LysM" evidence="9">
    <location>
        <begin position="123"/>
        <end position="166"/>
    </location>
</feature>
<keyword evidence="4" id="KW-0574">Periplasm</keyword>
<dbReference type="Pfam" id="PF01476">
    <property type="entry name" value="LysM"/>
    <property type="match status" value="2"/>
</dbReference>
<dbReference type="Pfam" id="PF03411">
    <property type="entry name" value="Peptidase_M74"/>
    <property type="match status" value="1"/>
</dbReference>
<dbReference type="PROSITE" id="PS51782">
    <property type="entry name" value="LYSM"/>
    <property type="match status" value="2"/>
</dbReference>
<dbReference type="EMBL" id="CP001804">
    <property type="protein sequence ID" value="ACY13189.1"/>
    <property type="molecule type" value="Genomic_DNA"/>
</dbReference>
<keyword evidence="5" id="KW-0378">Hydrolase</keyword>
<evidence type="ECO:0000313" key="11">
    <source>
        <dbReference type="Proteomes" id="UP000001880"/>
    </source>
</evidence>
<dbReference type="Proteomes" id="UP000001880">
    <property type="component" value="Chromosome"/>
</dbReference>
<dbReference type="InterPro" id="IPR036779">
    <property type="entry name" value="LysM_dom_sf"/>
</dbReference>
<keyword evidence="6" id="KW-0862">Zinc</keyword>
<evidence type="ECO:0000256" key="5">
    <source>
        <dbReference type="ARBA" id="ARBA00022801"/>
    </source>
</evidence>
<dbReference type="SMART" id="SM00257">
    <property type="entry name" value="LysM"/>
    <property type="match status" value="2"/>
</dbReference>
<name>D0LLH2_HALO1</name>
<gene>
    <name evidence="10" type="ordered locus">Hoch_0551</name>
</gene>
<dbReference type="HOGENOM" id="CLU_733122_0_0_7"/>
<dbReference type="STRING" id="502025.Hoch_0551"/>
<keyword evidence="11" id="KW-1185">Reference proteome</keyword>
<feature type="domain" description="LysM" evidence="9">
    <location>
        <begin position="63"/>
        <end position="106"/>
    </location>
</feature>
<dbReference type="OrthoDB" id="5502029at2"/>